<dbReference type="OrthoDB" id="6500128at2759"/>
<reference evidence="5" key="1">
    <citation type="submission" date="2022-07" db="EMBL/GenBank/DDBJ databases">
        <title>Phylogenomic reconstructions and comparative analyses of Kickxellomycotina fungi.</title>
        <authorList>
            <person name="Reynolds N.K."/>
            <person name="Stajich J.E."/>
            <person name="Barry K."/>
            <person name="Grigoriev I.V."/>
            <person name="Crous P."/>
            <person name="Smith M.E."/>
        </authorList>
    </citation>
    <scope>NUCLEOTIDE SEQUENCE</scope>
    <source>
        <strain evidence="5">BCRC 34381</strain>
    </source>
</reference>
<evidence type="ECO:0000256" key="2">
    <source>
        <dbReference type="ARBA" id="ARBA00022989"/>
    </source>
</evidence>
<feature type="transmembrane region" description="Helical" evidence="4">
    <location>
        <begin position="60"/>
        <end position="82"/>
    </location>
</feature>
<feature type="transmembrane region" description="Helical" evidence="4">
    <location>
        <begin position="33"/>
        <end position="54"/>
    </location>
</feature>
<evidence type="ECO:0000256" key="3">
    <source>
        <dbReference type="ARBA" id="ARBA00023136"/>
    </source>
</evidence>
<gene>
    <name evidence="5" type="ORF">LPJ61_006788</name>
</gene>
<evidence type="ECO:0000256" key="4">
    <source>
        <dbReference type="SAM" id="Phobius"/>
    </source>
</evidence>
<keyword evidence="3 4" id="KW-0472">Membrane</keyword>
<dbReference type="Proteomes" id="UP001143981">
    <property type="component" value="Unassembled WGS sequence"/>
</dbReference>
<evidence type="ECO:0000313" key="6">
    <source>
        <dbReference type="Proteomes" id="UP001143981"/>
    </source>
</evidence>
<evidence type="ECO:0000313" key="5">
    <source>
        <dbReference type="EMBL" id="KAJ1718166.1"/>
    </source>
</evidence>
<proteinExistence type="predicted"/>
<protein>
    <submittedName>
        <fullName evidence="5">Uncharacterized protein</fullName>
    </submittedName>
</protein>
<dbReference type="EMBL" id="JANBOI010003740">
    <property type="protein sequence ID" value="KAJ1718166.1"/>
    <property type="molecule type" value="Genomic_DNA"/>
</dbReference>
<dbReference type="SUPFAM" id="SSF90123">
    <property type="entry name" value="ABC transporter transmembrane region"/>
    <property type="match status" value="1"/>
</dbReference>
<accession>A0A9W8CN47</accession>
<keyword evidence="1 4" id="KW-0812">Transmembrane</keyword>
<keyword evidence="2 4" id="KW-1133">Transmembrane helix</keyword>
<evidence type="ECO:0000256" key="1">
    <source>
        <dbReference type="ARBA" id="ARBA00022692"/>
    </source>
</evidence>
<dbReference type="GO" id="GO:0005524">
    <property type="term" value="F:ATP binding"/>
    <property type="evidence" value="ECO:0007669"/>
    <property type="project" value="InterPro"/>
</dbReference>
<dbReference type="AlphaFoldDB" id="A0A9W8CN47"/>
<organism evidence="5 6">
    <name type="scientific">Coemansia biformis</name>
    <dbReference type="NCBI Taxonomy" id="1286918"/>
    <lineage>
        <taxon>Eukaryota</taxon>
        <taxon>Fungi</taxon>
        <taxon>Fungi incertae sedis</taxon>
        <taxon>Zoopagomycota</taxon>
        <taxon>Kickxellomycotina</taxon>
        <taxon>Kickxellomycetes</taxon>
        <taxon>Kickxellales</taxon>
        <taxon>Kickxellaceae</taxon>
        <taxon>Coemansia</taxon>
    </lineage>
</organism>
<dbReference type="GO" id="GO:0016020">
    <property type="term" value="C:membrane"/>
    <property type="evidence" value="ECO:0007669"/>
    <property type="project" value="InterPro"/>
</dbReference>
<dbReference type="InterPro" id="IPR036640">
    <property type="entry name" value="ABC1_TM_sf"/>
</dbReference>
<comment type="caution">
    <text evidence="5">The sequence shown here is derived from an EMBL/GenBank/DDBJ whole genome shotgun (WGS) entry which is preliminary data.</text>
</comment>
<keyword evidence="6" id="KW-1185">Reference proteome</keyword>
<feature type="non-terminal residue" evidence="5">
    <location>
        <position position="122"/>
    </location>
</feature>
<sequence length="122" mass="14221">MELFRMPLIRGNQWMSSTRSSPDSYVRNMKDGIFGVLSLFTDVITLIAALATIYHTIGSLMLIPVGVHVVIEVITWGFRALVGPWYHWDRSWRDNYDGKVDQIYHNIKAIKLFGWERMYLDP</sequence>
<name>A0A9W8CN47_9FUNG</name>
<dbReference type="Gene3D" id="1.20.1560.10">
    <property type="entry name" value="ABC transporter type 1, transmembrane domain"/>
    <property type="match status" value="1"/>
</dbReference>